<reference evidence="2 3" key="1">
    <citation type="journal article" date="2015" name="Genome Biol. Evol.">
        <title>Comparative Genomics of a Bacterivorous Green Alga Reveals Evolutionary Causalities and Consequences of Phago-Mixotrophic Mode of Nutrition.</title>
        <authorList>
            <person name="Burns J.A."/>
            <person name="Paasch A."/>
            <person name="Narechania A."/>
            <person name="Kim E."/>
        </authorList>
    </citation>
    <scope>NUCLEOTIDE SEQUENCE [LARGE SCALE GENOMIC DNA]</scope>
    <source>
        <strain evidence="2 3">PLY_AMNH</strain>
    </source>
</reference>
<dbReference type="EMBL" id="LGRX02026134">
    <property type="protein sequence ID" value="KAK3251282.1"/>
    <property type="molecule type" value="Genomic_DNA"/>
</dbReference>
<dbReference type="SUPFAM" id="SSF81901">
    <property type="entry name" value="HCP-like"/>
    <property type="match status" value="1"/>
</dbReference>
<dbReference type="InterPro" id="IPR011990">
    <property type="entry name" value="TPR-like_helical_dom_sf"/>
</dbReference>
<feature type="compositionally biased region" description="Polar residues" evidence="1">
    <location>
        <begin position="35"/>
        <end position="49"/>
    </location>
</feature>
<dbReference type="Proteomes" id="UP001190700">
    <property type="component" value="Unassembled WGS sequence"/>
</dbReference>
<organism evidence="2 3">
    <name type="scientific">Cymbomonas tetramitiformis</name>
    <dbReference type="NCBI Taxonomy" id="36881"/>
    <lineage>
        <taxon>Eukaryota</taxon>
        <taxon>Viridiplantae</taxon>
        <taxon>Chlorophyta</taxon>
        <taxon>Pyramimonadophyceae</taxon>
        <taxon>Pyramimonadales</taxon>
        <taxon>Pyramimonadaceae</taxon>
        <taxon>Cymbomonas</taxon>
    </lineage>
</organism>
<protein>
    <submittedName>
        <fullName evidence="2">Uncharacterized protein</fullName>
    </submittedName>
</protein>
<sequence>MTVLCLGTKAARAGTLPVSPSGRHATLPVPHQHAHNQQRSSLKAASRDTTMMPPDDSVKPRRHVIRHVQAALRSLDQHLSTSKGVITLSPDQFWSSLPQYLQVGEARIRALGGYVKHKVRAVRAVRLSREAADGDDAEKAAKATKDPWRRRKRLQQLMAEGEAFERSCDPRAAQEVFTEAAALAPPGDFIPVLKLSKQMSDQVFGAYGKGEAEYAATRQLARDAAALTGSVLAQDPTNPYATLLHAANTGRLALFSDNKTKVELSRQVLDLLERVETNKQFEERDLVQHSLGVYQREMANIPVVVRWVVKMVYKNSLYPGDYNLALQHFKTAAELKPRMIHYVEMGKTYQKLKRPEDACKTILQGLALPVEDISHKYIYKDGEELLRKLQCDCTSAQGIEACERR</sequence>
<gene>
    <name evidence="2" type="ORF">CYMTET_39377</name>
</gene>
<name>A0AAE0CA69_9CHLO</name>
<evidence type="ECO:0000256" key="1">
    <source>
        <dbReference type="SAM" id="MobiDB-lite"/>
    </source>
</evidence>
<keyword evidence="3" id="KW-1185">Reference proteome</keyword>
<evidence type="ECO:0000313" key="2">
    <source>
        <dbReference type="EMBL" id="KAK3251282.1"/>
    </source>
</evidence>
<dbReference type="AlphaFoldDB" id="A0AAE0CA69"/>
<accession>A0AAE0CA69</accession>
<proteinExistence type="predicted"/>
<evidence type="ECO:0000313" key="3">
    <source>
        <dbReference type="Proteomes" id="UP001190700"/>
    </source>
</evidence>
<comment type="caution">
    <text evidence="2">The sequence shown here is derived from an EMBL/GenBank/DDBJ whole genome shotgun (WGS) entry which is preliminary data.</text>
</comment>
<dbReference type="Gene3D" id="1.25.40.10">
    <property type="entry name" value="Tetratricopeptide repeat domain"/>
    <property type="match status" value="1"/>
</dbReference>
<feature type="region of interest" description="Disordered" evidence="1">
    <location>
        <begin position="14"/>
        <end position="58"/>
    </location>
</feature>